<keyword evidence="2" id="KW-0732">Signal</keyword>
<dbReference type="EnsemblPlants" id="Pp3c11_6670V3.2">
    <property type="protein sequence ID" value="Pp3c11_6670V3.2"/>
    <property type="gene ID" value="Pp3c11_6670"/>
</dbReference>
<dbReference type="GO" id="GO:0004185">
    <property type="term" value="F:serine-type carboxypeptidase activity"/>
    <property type="evidence" value="ECO:0000318"/>
    <property type="project" value="GO_Central"/>
</dbReference>
<gene>
    <name evidence="4" type="primary">LOC112288832</name>
    <name evidence="3" type="ORF">PHYPA_014682</name>
</gene>
<dbReference type="SUPFAM" id="SSF53474">
    <property type="entry name" value="alpha/beta-Hydrolases"/>
    <property type="match status" value="1"/>
</dbReference>
<dbReference type="RefSeq" id="XP_024389236.1">
    <property type="nucleotide sequence ID" value="XM_024533468.2"/>
</dbReference>
<dbReference type="PANTHER" id="PTHR11802:SF454">
    <property type="entry name" value="SERINE CARBOXYPEPTIDASE-LIKE 50"/>
    <property type="match status" value="1"/>
</dbReference>
<dbReference type="OMA" id="WYYNYLQ"/>
<dbReference type="Pfam" id="PF00450">
    <property type="entry name" value="Peptidase_S10"/>
    <property type="match status" value="1"/>
</dbReference>
<reference evidence="3 5" key="1">
    <citation type="journal article" date="2008" name="Science">
        <title>The Physcomitrella genome reveals evolutionary insights into the conquest of land by plants.</title>
        <authorList>
            <person name="Rensing S."/>
            <person name="Lang D."/>
            <person name="Zimmer A."/>
            <person name="Terry A."/>
            <person name="Salamov A."/>
            <person name="Shapiro H."/>
            <person name="Nishiyama T."/>
            <person name="Perroud P.-F."/>
            <person name="Lindquist E."/>
            <person name="Kamisugi Y."/>
            <person name="Tanahashi T."/>
            <person name="Sakakibara K."/>
            <person name="Fujita T."/>
            <person name="Oishi K."/>
            <person name="Shin-I T."/>
            <person name="Kuroki Y."/>
            <person name="Toyoda A."/>
            <person name="Suzuki Y."/>
            <person name="Hashimoto A."/>
            <person name="Yamaguchi K."/>
            <person name="Sugano A."/>
            <person name="Kohara Y."/>
            <person name="Fujiyama A."/>
            <person name="Anterola A."/>
            <person name="Aoki S."/>
            <person name="Ashton N."/>
            <person name="Barbazuk W.B."/>
            <person name="Barker E."/>
            <person name="Bennetzen J."/>
            <person name="Bezanilla M."/>
            <person name="Blankenship R."/>
            <person name="Cho S.H."/>
            <person name="Dutcher S."/>
            <person name="Estelle M."/>
            <person name="Fawcett J.A."/>
            <person name="Gundlach H."/>
            <person name="Hanada K."/>
            <person name="Heyl A."/>
            <person name="Hicks K.A."/>
            <person name="Hugh J."/>
            <person name="Lohr M."/>
            <person name="Mayer K."/>
            <person name="Melkozernov A."/>
            <person name="Murata T."/>
            <person name="Nelson D."/>
            <person name="Pils B."/>
            <person name="Prigge M."/>
            <person name="Reiss B."/>
            <person name="Renner T."/>
            <person name="Rombauts S."/>
            <person name="Rushton P."/>
            <person name="Sanderfoot A."/>
            <person name="Schween G."/>
            <person name="Shiu S.-H."/>
            <person name="Stueber K."/>
            <person name="Theodoulou F.L."/>
            <person name="Tu H."/>
            <person name="Van de Peer Y."/>
            <person name="Verrier P.J."/>
            <person name="Waters E."/>
            <person name="Wood A."/>
            <person name="Yang L."/>
            <person name="Cove D."/>
            <person name="Cuming A."/>
            <person name="Hasebe M."/>
            <person name="Lucas S."/>
            <person name="Mishler D.B."/>
            <person name="Reski R."/>
            <person name="Grigoriev I."/>
            <person name="Quatrano R.S."/>
            <person name="Boore J.L."/>
        </authorList>
    </citation>
    <scope>NUCLEOTIDE SEQUENCE [LARGE SCALE GENOMIC DNA]</scope>
    <source>
        <strain evidence="4 5">cv. Gransden 2004</strain>
    </source>
</reference>
<dbReference type="AlphaFoldDB" id="A9TM23"/>
<dbReference type="GeneID" id="112288832"/>
<dbReference type="FunCoup" id="A9TM23">
    <property type="interactions" value="57"/>
</dbReference>
<name>A9TM23_PHYPA</name>
<dbReference type="GO" id="GO:0006508">
    <property type="term" value="P:proteolysis"/>
    <property type="evidence" value="ECO:0007669"/>
    <property type="project" value="UniProtKB-KW"/>
</dbReference>
<dbReference type="InterPro" id="IPR029058">
    <property type="entry name" value="AB_hydrolase_fold"/>
</dbReference>
<comment type="similarity">
    <text evidence="1 2">Belongs to the peptidase S10 family.</text>
</comment>
<accession>A9TM23</accession>
<feature type="signal peptide" evidence="2">
    <location>
        <begin position="1"/>
        <end position="24"/>
    </location>
</feature>
<dbReference type="PANTHER" id="PTHR11802">
    <property type="entry name" value="SERINE PROTEASE FAMILY S10 SERINE CARBOXYPEPTIDASE"/>
    <property type="match status" value="1"/>
</dbReference>
<proteinExistence type="inferred from homology"/>
<dbReference type="InterPro" id="IPR018202">
    <property type="entry name" value="Ser_caboxypep_ser_AS"/>
</dbReference>
<reference evidence="3 5" key="2">
    <citation type="journal article" date="2018" name="Plant J.">
        <title>The Physcomitrella patens chromosome-scale assembly reveals moss genome structure and evolution.</title>
        <authorList>
            <person name="Lang D."/>
            <person name="Ullrich K.K."/>
            <person name="Murat F."/>
            <person name="Fuchs J."/>
            <person name="Jenkins J."/>
            <person name="Haas F.B."/>
            <person name="Piednoel M."/>
            <person name="Gundlach H."/>
            <person name="Van Bel M."/>
            <person name="Meyberg R."/>
            <person name="Vives C."/>
            <person name="Morata J."/>
            <person name="Symeonidi A."/>
            <person name="Hiss M."/>
            <person name="Muchero W."/>
            <person name="Kamisugi Y."/>
            <person name="Saleh O."/>
            <person name="Blanc G."/>
            <person name="Decker E.L."/>
            <person name="van Gessel N."/>
            <person name="Grimwood J."/>
            <person name="Hayes R.D."/>
            <person name="Graham S.W."/>
            <person name="Gunter L.E."/>
            <person name="McDaniel S.F."/>
            <person name="Hoernstein S.N.W."/>
            <person name="Larsson A."/>
            <person name="Li F.W."/>
            <person name="Perroud P.F."/>
            <person name="Phillips J."/>
            <person name="Ranjan P."/>
            <person name="Rokshar D.S."/>
            <person name="Rothfels C.J."/>
            <person name="Schneider L."/>
            <person name="Shu S."/>
            <person name="Stevenson D.W."/>
            <person name="Thummler F."/>
            <person name="Tillich M."/>
            <person name="Villarreal Aguilar J.C."/>
            <person name="Widiez T."/>
            <person name="Wong G.K."/>
            <person name="Wymore A."/>
            <person name="Zhang Y."/>
            <person name="Zimmer A.D."/>
            <person name="Quatrano R.S."/>
            <person name="Mayer K.F.X."/>
            <person name="Goodstein D."/>
            <person name="Casacuberta J.M."/>
            <person name="Vandepoele K."/>
            <person name="Reski R."/>
            <person name="Cuming A.C."/>
            <person name="Tuskan G.A."/>
            <person name="Maumus F."/>
            <person name="Salse J."/>
            <person name="Schmutz J."/>
            <person name="Rensing S.A."/>
        </authorList>
    </citation>
    <scope>NUCLEOTIDE SEQUENCE [LARGE SCALE GENOMIC DNA]</scope>
    <source>
        <strain evidence="4 5">cv. Gransden 2004</strain>
    </source>
</reference>
<dbReference type="EC" id="3.4.16.-" evidence="2"/>
<dbReference type="Gramene" id="Pp3c11_6670V3.1">
    <property type="protein sequence ID" value="Pp3c11_6670V3.1"/>
    <property type="gene ID" value="Pp3c11_6670"/>
</dbReference>
<keyword evidence="5" id="KW-1185">Reference proteome</keyword>
<dbReference type="eggNOG" id="KOG1282">
    <property type="taxonomic scope" value="Eukaryota"/>
</dbReference>
<dbReference type="MEROPS" id="S10.003"/>
<dbReference type="OrthoDB" id="443318at2759"/>
<dbReference type="Gramene" id="Pp3c11_6670V3.3">
    <property type="protein sequence ID" value="Pp3c11_6670V3.3"/>
    <property type="gene ID" value="Pp3c11_6670"/>
</dbReference>
<keyword evidence="2" id="KW-0378">Hydrolase</keyword>
<dbReference type="EnsemblPlants" id="Pp3c11_6670V3.1">
    <property type="protein sequence ID" value="Pp3c11_6670V3.1"/>
    <property type="gene ID" value="Pp3c11_6670"/>
</dbReference>
<evidence type="ECO:0000256" key="1">
    <source>
        <dbReference type="ARBA" id="ARBA00009431"/>
    </source>
</evidence>
<dbReference type="FunFam" id="3.40.50.1820:FF:000733">
    <property type="entry name" value="Carboxypeptidase"/>
    <property type="match status" value="1"/>
</dbReference>
<protein>
    <recommendedName>
        <fullName evidence="2">Carboxypeptidase</fullName>
        <ecNumber evidence="2">3.4.16.-</ecNumber>
    </recommendedName>
</protein>
<keyword evidence="2" id="KW-0121">Carboxypeptidase</keyword>
<dbReference type="HOGENOM" id="CLU_008523_10_1_1"/>
<dbReference type="PaxDb" id="3218-PP1S262_88V6.1"/>
<dbReference type="Gene3D" id="3.40.50.1820">
    <property type="entry name" value="alpha/beta hydrolase"/>
    <property type="match status" value="1"/>
</dbReference>
<keyword evidence="2" id="KW-0645">Protease</keyword>
<dbReference type="STRING" id="3218.A9TM23"/>
<dbReference type="Gramene" id="Pp3c11_6670V3.2">
    <property type="protein sequence ID" value="Pp3c11_6670V3.2"/>
    <property type="gene ID" value="Pp3c11_6670"/>
</dbReference>
<sequence length="439" mass="48921">MATSLEGSAKWVVLVVILLQACLAACDYEMPSEALPTRSGYLDVNTATATSLFYAYYEALEPSDELLKTPVILWLQGGPGCSGLIGNFGELGPWRVAEDMKLEKNTAPWNRRFGLLFIDSPAGSGFSIAPSPDSIVTNQYHVARDLFRALELFFSDPDYKSRPLYITGESYGGKYVPALGYYVMAKSRRLLFKTEQPPYELRGIAIGNGLTHPIVQVQTYGATAYYMGLIDKEQQKVLDGLAKESKERILKKDWLGAVAARSNLTRILRAMSGLATLEDVRKSVDYFTDANGTDYLTAFVNLETVKKALGAHTNITWTQCSDLVDEKMQVDIMKSTKWMLEALLPQLPVLLYQGQWDIQDGVASSEAWMRTIAWRSSAAFWASERKLWKEEGKLAGYIRTLENLSHVVVAGAGHLAPSDQNLRTQRMIEAWIDGKLELL</sequence>
<dbReference type="PROSITE" id="PS00131">
    <property type="entry name" value="CARBOXYPEPT_SER_SER"/>
    <property type="match status" value="1"/>
</dbReference>
<evidence type="ECO:0000313" key="4">
    <source>
        <dbReference type="EnsemblPlants" id="Pp3c11_6670V3.1"/>
    </source>
</evidence>
<dbReference type="KEGG" id="ppp:112288832"/>
<evidence type="ECO:0000313" key="5">
    <source>
        <dbReference type="Proteomes" id="UP000006727"/>
    </source>
</evidence>
<organism evidence="3">
    <name type="scientific">Physcomitrium patens</name>
    <name type="common">Spreading-leaved earth moss</name>
    <name type="synonym">Physcomitrella patens</name>
    <dbReference type="NCBI Taxonomy" id="3218"/>
    <lineage>
        <taxon>Eukaryota</taxon>
        <taxon>Viridiplantae</taxon>
        <taxon>Streptophyta</taxon>
        <taxon>Embryophyta</taxon>
        <taxon>Bryophyta</taxon>
        <taxon>Bryophytina</taxon>
        <taxon>Bryopsida</taxon>
        <taxon>Funariidae</taxon>
        <taxon>Funariales</taxon>
        <taxon>Funariaceae</taxon>
        <taxon>Physcomitrium</taxon>
    </lineage>
</organism>
<feature type="chain" id="PRO_5014205189" description="Carboxypeptidase" evidence="2">
    <location>
        <begin position="25"/>
        <end position="439"/>
    </location>
</feature>
<dbReference type="EnsemblPlants" id="Pp3c11_6670V3.3">
    <property type="protein sequence ID" value="Pp3c11_6670V3.3"/>
    <property type="gene ID" value="Pp3c11_6670"/>
</dbReference>
<reference evidence="4" key="3">
    <citation type="submission" date="2020-12" db="UniProtKB">
        <authorList>
            <consortium name="EnsemblPlants"/>
        </authorList>
    </citation>
    <scope>IDENTIFICATION</scope>
</reference>
<dbReference type="PRINTS" id="PR00724">
    <property type="entry name" value="CRBOXYPTASEC"/>
</dbReference>
<dbReference type="Proteomes" id="UP000006727">
    <property type="component" value="Chromosome 11"/>
</dbReference>
<dbReference type="EMBL" id="ABEU02000011">
    <property type="protein sequence ID" value="PNR44912.1"/>
    <property type="molecule type" value="Genomic_DNA"/>
</dbReference>
<evidence type="ECO:0000313" key="3">
    <source>
        <dbReference type="EMBL" id="PNR44912.1"/>
    </source>
</evidence>
<evidence type="ECO:0000256" key="2">
    <source>
        <dbReference type="RuleBase" id="RU361156"/>
    </source>
</evidence>
<dbReference type="InterPro" id="IPR001563">
    <property type="entry name" value="Peptidase_S10"/>
</dbReference>